<protein>
    <submittedName>
        <fullName evidence="1">Uncharacterized protein</fullName>
    </submittedName>
</protein>
<evidence type="ECO:0000313" key="2">
    <source>
        <dbReference type="Proteomes" id="UP000187209"/>
    </source>
</evidence>
<reference evidence="1 2" key="1">
    <citation type="submission" date="2016-11" db="EMBL/GenBank/DDBJ databases">
        <title>The macronuclear genome of Stentor coeruleus: a giant cell with tiny introns.</title>
        <authorList>
            <person name="Slabodnick M."/>
            <person name="Ruby J.G."/>
            <person name="Reiff S.B."/>
            <person name="Swart E.C."/>
            <person name="Gosai S."/>
            <person name="Prabakaran S."/>
            <person name="Witkowska E."/>
            <person name="Larue G.E."/>
            <person name="Fisher S."/>
            <person name="Freeman R.M."/>
            <person name="Gunawardena J."/>
            <person name="Chu W."/>
            <person name="Stover N.A."/>
            <person name="Gregory B.D."/>
            <person name="Nowacki M."/>
            <person name="Derisi J."/>
            <person name="Roy S.W."/>
            <person name="Marshall W.F."/>
            <person name="Sood P."/>
        </authorList>
    </citation>
    <scope>NUCLEOTIDE SEQUENCE [LARGE SCALE GENOMIC DNA]</scope>
    <source>
        <strain evidence="1">WM001</strain>
    </source>
</reference>
<organism evidence="1 2">
    <name type="scientific">Stentor coeruleus</name>
    <dbReference type="NCBI Taxonomy" id="5963"/>
    <lineage>
        <taxon>Eukaryota</taxon>
        <taxon>Sar</taxon>
        <taxon>Alveolata</taxon>
        <taxon>Ciliophora</taxon>
        <taxon>Postciliodesmatophora</taxon>
        <taxon>Heterotrichea</taxon>
        <taxon>Heterotrichida</taxon>
        <taxon>Stentoridae</taxon>
        <taxon>Stentor</taxon>
    </lineage>
</organism>
<gene>
    <name evidence="1" type="ORF">SteCoe_14263</name>
</gene>
<proteinExistence type="predicted"/>
<comment type="caution">
    <text evidence="1">The sequence shown here is derived from an EMBL/GenBank/DDBJ whole genome shotgun (WGS) entry which is preliminary data.</text>
</comment>
<dbReference type="Proteomes" id="UP000187209">
    <property type="component" value="Unassembled WGS sequence"/>
</dbReference>
<dbReference type="EMBL" id="MPUH01000264">
    <property type="protein sequence ID" value="OMJ84589.1"/>
    <property type="molecule type" value="Genomic_DNA"/>
</dbReference>
<evidence type="ECO:0000313" key="1">
    <source>
        <dbReference type="EMBL" id="OMJ84589.1"/>
    </source>
</evidence>
<keyword evidence="2" id="KW-1185">Reference proteome</keyword>
<name>A0A1R2C6J3_9CILI</name>
<sequence>MAEKGSKIVLDVVKGLEKRIIKLEKELKSQQEIVKKLVICITELSNIVKKMPDKQIRKSMAFKYPFPSQEINLDLTHLDLEDTKPRILSISRELEQLSELTVTDSEDFSLSFETVEILDSLCTSG</sequence>
<accession>A0A1R2C6J3</accession>
<dbReference type="AlphaFoldDB" id="A0A1R2C6J3"/>